<dbReference type="PANTHER" id="PTHR44360:SF1">
    <property type="entry name" value="DNAJ HOMOLOG SUBFAMILY B MEMBER 9"/>
    <property type="match status" value="1"/>
</dbReference>
<dbReference type="GO" id="GO:0036503">
    <property type="term" value="P:ERAD pathway"/>
    <property type="evidence" value="ECO:0007669"/>
    <property type="project" value="TreeGrafter"/>
</dbReference>
<evidence type="ECO:0000259" key="3">
    <source>
        <dbReference type="PROSITE" id="PS50076"/>
    </source>
</evidence>
<accession>A0A8K0XMK4</accession>
<protein>
    <submittedName>
        <fullName evidence="4">DnaJ-domain-containing protein</fullName>
    </submittedName>
</protein>
<evidence type="ECO:0000256" key="2">
    <source>
        <dbReference type="SAM" id="Coils"/>
    </source>
</evidence>
<organism evidence="4 5">
    <name type="scientific">Cristinia sonorae</name>
    <dbReference type="NCBI Taxonomy" id="1940300"/>
    <lineage>
        <taxon>Eukaryota</taxon>
        <taxon>Fungi</taxon>
        <taxon>Dikarya</taxon>
        <taxon>Basidiomycota</taxon>
        <taxon>Agaricomycotina</taxon>
        <taxon>Agaricomycetes</taxon>
        <taxon>Agaricomycetidae</taxon>
        <taxon>Agaricales</taxon>
        <taxon>Pleurotineae</taxon>
        <taxon>Stephanosporaceae</taxon>
        <taxon>Cristinia</taxon>
    </lineage>
</organism>
<dbReference type="PANTHER" id="PTHR44360">
    <property type="entry name" value="DNAJ HOMOLOG SUBFAMILY B MEMBER 9"/>
    <property type="match status" value="1"/>
</dbReference>
<dbReference type="CDD" id="cd06257">
    <property type="entry name" value="DnaJ"/>
    <property type="match status" value="1"/>
</dbReference>
<evidence type="ECO:0000313" key="4">
    <source>
        <dbReference type="EMBL" id="KAH8093786.1"/>
    </source>
</evidence>
<feature type="coiled-coil region" evidence="2">
    <location>
        <begin position="79"/>
        <end position="161"/>
    </location>
</feature>
<comment type="caution">
    <text evidence="4">The sequence shown here is derived from an EMBL/GenBank/DDBJ whole genome shotgun (WGS) entry which is preliminary data.</text>
</comment>
<dbReference type="PROSITE" id="PS00636">
    <property type="entry name" value="DNAJ_1"/>
    <property type="match status" value="1"/>
</dbReference>
<dbReference type="AlphaFoldDB" id="A0A8K0XMK4"/>
<reference evidence="4" key="1">
    <citation type="journal article" date="2021" name="New Phytol.">
        <title>Evolutionary innovations through gain and loss of genes in the ectomycorrhizal Boletales.</title>
        <authorList>
            <person name="Wu G."/>
            <person name="Miyauchi S."/>
            <person name="Morin E."/>
            <person name="Kuo A."/>
            <person name="Drula E."/>
            <person name="Varga T."/>
            <person name="Kohler A."/>
            <person name="Feng B."/>
            <person name="Cao Y."/>
            <person name="Lipzen A."/>
            <person name="Daum C."/>
            <person name="Hundley H."/>
            <person name="Pangilinan J."/>
            <person name="Johnson J."/>
            <person name="Barry K."/>
            <person name="LaButti K."/>
            <person name="Ng V."/>
            <person name="Ahrendt S."/>
            <person name="Min B."/>
            <person name="Choi I.G."/>
            <person name="Park H."/>
            <person name="Plett J.M."/>
            <person name="Magnuson J."/>
            <person name="Spatafora J.W."/>
            <person name="Nagy L.G."/>
            <person name="Henrissat B."/>
            <person name="Grigoriev I.V."/>
            <person name="Yang Z.L."/>
            <person name="Xu J."/>
            <person name="Martin F.M."/>
        </authorList>
    </citation>
    <scope>NUCLEOTIDE SEQUENCE</scope>
    <source>
        <strain evidence="4">KKN 215</strain>
    </source>
</reference>
<dbReference type="Gene3D" id="1.10.287.110">
    <property type="entry name" value="DnaJ domain"/>
    <property type="match status" value="1"/>
</dbReference>
<dbReference type="SUPFAM" id="SSF46565">
    <property type="entry name" value="Chaperone J-domain"/>
    <property type="match status" value="1"/>
</dbReference>
<keyword evidence="1" id="KW-0143">Chaperone</keyword>
<dbReference type="Pfam" id="PF00226">
    <property type="entry name" value="DnaJ"/>
    <property type="match status" value="1"/>
</dbReference>
<proteinExistence type="predicted"/>
<dbReference type="SMART" id="SM00271">
    <property type="entry name" value="DnaJ"/>
    <property type="match status" value="1"/>
</dbReference>
<dbReference type="EMBL" id="JAEVFJ010000028">
    <property type="protein sequence ID" value="KAH8093786.1"/>
    <property type="molecule type" value="Genomic_DNA"/>
</dbReference>
<dbReference type="InterPro" id="IPR001623">
    <property type="entry name" value="DnaJ_domain"/>
</dbReference>
<dbReference type="InterPro" id="IPR036869">
    <property type="entry name" value="J_dom_sf"/>
</dbReference>
<feature type="domain" description="J" evidence="3">
    <location>
        <begin position="6"/>
        <end position="77"/>
    </location>
</feature>
<dbReference type="InterPro" id="IPR051948">
    <property type="entry name" value="Hsp70_co-chaperone_J-domain"/>
</dbReference>
<evidence type="ECO:0000313" key="5">
    <source>
        <dbReference type="Proteomes" id="UP000813824"/>
    </source>
</evidence>
<dbReference type="GO" id="GO:0051787">
    <property type="term" value="F:misfolded protein binding"/>
    <property type="evidence" value="ECO:0007669"/>
    <property type="project" value="TreeGrafter"/>
</dbReference>
<dbReference type="InterPro" id="IPR018253">
    <property type="entry name" value="DnaJ_domain_CS"/>
</dbReference>
<sequence>MATTRSLYDILGVPQEATPDAVRKAYKRKALQTHPDKLPQGAPEYQKRLAEAHFRDVCTAFDILSDPAKRRVYDNGLNYLRSRAQHEEVQNKLARERQEWARQAEIRQKERMKARTEEMRATAQKHQENLHQAELRYREKMRMLEQQLQQSKEKMQKSGDAIRRASPAVDVTVNSRLSDADTYALAEDILKEMRKVNPEWETRRQAAMKVCQ</sequence>
<gene>
    <name evidence="4" type="ORF">BXZ70DRAFT_897338</name>
</gene>
<dbReference type="PRINTS" id="PR00625">
    <property type="entry name" value="JDOMAIN"/>
</dbReference>
<dbReference type="OrthoDB" id="442087at2759"/>
<name>A0A8K0XMK4_9AGAR</name>
<dbReference type="PROSITE" id="PS50076">
    <property type="entry name" value="DNAJ_2"/>
    <property type="match status" value="1"/>
</dbReference>
<dbReference type="GO" id="GO:0051087">
    <property type="term" value="F:protein-folding chaperone binding"/>
    <property type="evidence" value="ECO:0007669"/>
    <property type="project" value="TreeGrafter"/>
</dbReference>
<dbReference type="Proteomes" id="UP000813824">
    <property type="component" value="Unassembled WGS sequence"/>
</dbReference>
<dbReference type="GO" id="GO:0005783">
    <property type="term" value="C:endoplasmic reticulum"/>
    <property type="evidence" value="ECO:0007669"/>
    <property type="project" value="TreeGrafter"/>
</dbReference>
<keyword evidence="2" id="KW-0175">Coiled coil</keyword>
<keyword evidence="5" id="KW-1185">Reference proteome</keyword>
<evidence type="ECO:0000256" key="1">
    <source>
        <dbReference type="ARBA" id="ARBA00023186"/>
    </source>
</evidence>